<comment type="caution">
    <text evidence="1">The sequence shown here is derived from an EMBL/GenBank/DDBJ whole genome shotgun (WGS) entry which is preliminary data.</text>
</comment>
<accession>A0ACB0Z6J9</accession>
<evidence type="ECO:0000313" key="1">
    <source>
        <dbReference type="EMBL" id="CAK5074555.1"/>
    </source>
</evidence>
<dbReference type="Proteomes" id="UP001497535">
    <property type="component" value="Unassembled WGS sequence"/>
</dbReference>
<proteinExistence type="predicted"/>
<name>A0ACB0Z6J9_MELEN</name>
<sequence>MSTPKLFIFLILIIKIVNCGICSSRPQVYEGNNAEDNNNVGRGNFAGNYGDQILDIESDLVN</sequence>
<dbReference type="EMBL" id="CAVMJV010000026">
    <property type="protein sequence ID" value="CAK5074555.1"/>
    <property type="molecule type" value="Genomic_DNA"/>
</dbReference>
<gene>
    <name evidence="1" type="ORF">MENTE1834_LOCUS21313</name>
</gene>
<evidence type="ECO:0000313" key="2">
    <source>
        <dbReference type="Proteomes" id="UP001497535"/>
    </source>
</evidence>
<keyword evidence="2" id="KW-1185">Reference proteome</keyword>
<reference evidence="1" key="1">
    <citation type="submission" date="2023-11" db="EMBL/GenBank/DDBJ databases">
        <authorList>
            <person name="Poullet M."/>
        </authorList>
    </citation>
    <scope>NUCLEOTIDE SEQUENCE</scope>
    <source>
        <strain evidence="1">E1834</strain>
    </source>
</reference>
<organism evidence="1 2">
    <name type="scientific">Meloidogyne enterolobii</name>
    <name type="common">Root-knot nematode worm</name>
    <name type="synonym">Meloidogyne mayaguensis</name>
    <dbReference type="NCBI Taxonomy" id="390850"/>
    <lineage>
        <taxon>Eukaryota</taxon>
        <taxon>Metazoa</taxon>
        <taxon>Ecdysozoa</taxon>
        <taxon>Nematoda</taxon>
        <taxon>Chromadorea</taxon>
        <taxon>Rhabditida</taxon>
        <taxon>Tylenchina</taxon>
        <taxon>Tylenchomorpha</taxon>
        <taxon>Tylenchoidea</taxon>
        <taxon>Meloidogynidae</taxon>
        <taxon>Meloidogyninae</taxon>
        <taxon>Meloidogyne</taxon>
    </lineage>
</organism>
<protein>
    <submittedName>
        <fullName evidence="1">Uncharacterized protein</fullName>
    </submittedName>
</protein>